<feature type="region of interest" description="Disordered" evidence="1">
    <location>
        <begin position="112"/>
        <end position="131"/>
    </location>
</feature>
<keyword evidence="2" id="KW-0732">Signal</keyword>
<comment type="caution">
    <text evidence="3">The sequence shown here is derived from an EMBL/GenBank/DDBJ whole genome shotgun (WGS) entry which is preliminary data.</text>
</comment>
<gene>
    <name evidence="3" type="ORF">DEF24_14450</name>
</gene>
<dbReference type="EMBL" id="QEIN01000105">
    <property type="protein sequence ID" value="RCV57878.1"/>
    <property type="molecule type" value="Genomic_DNA"/>
</dbReference>
<protein>
    <recommendedName>
        <fullName evidence="5">DUF3558 domain-containing protein</fullName>
    </recommendedName>
</protein>
<evidence type="ECO:0000313" key="4">
    <source>
        <dbReference type="Proteomes" id="UP000253318"/>
    </source>
</evidence>
<evidence type="ECO:0000313" key="3">
    <source>
        <dbReference type="EMBL" id="RCV57878.1"/>
    </source>
</evidence>
<dbReference type="OrthoDB" id="4297345at2"/>
<feature type="chain" id="PRO_5016603990" description="DUF3558 domain-containing protein" evidence="2">
    <location>
        <begin position="29"/>
        <end position="227"/>
    </location>
</feature>
<name>A0A368T4C7_9ACTN</name>
<feature type="signal peptide" evidence="2">
    <location>
        <begin position="1"/>
        <end position="28"/>
    </location>
</feature>
<evidence type="ECO:0000256" key="2">
    <source>
        <dbReference type="SAM" id="SignalP"/>
    </source>
</evidence>
<feature type="compositionally biased region" description="Basic and acidic residues" evidence="1">
    <location>
        <begin position="112"/>
        <end position="124"/>
    </location>
</feature>
<dbReference type="PROSITE" id="PS51257">
    <property type="entry name" value="PROKAR_LIPOPROTEIN"/>
    <property type="match status" value="1"/>
</dbReference>
<dbReference type="RefSeq" id="WP_114398102.1">
    <property type="nucleotide sequence ID" value="NZ_QEIM01000058.1"/>
</dbReference>
<dbReference type="Proteomes" id="UP000253318">
    <property type="component" value="Unassembled WGS sequence"/>
</dbReference>
<proteinExistence type="predicted"/>
<sequence length="227" mass="23701">MSGTPGRSRFKALTPGLATLAAVLTAVAGCGGGSVDTAALEGGPSPDATYGGAVPAVEAPAADELTPTDVEGIEIAVPEGWEAEAADGVLCIRPPGQQECGYGAVQVRPHAAQRDPDSWPKRGDAFNQDDGWAAEPDTCRSLATAEAGDVGVASATQDVADFTEHADGLKSHHSVWTVTCENDETFEVRLWFLPKSDVAVYVWSVDAQYSAVYDQIAASMDVTEYNK</sequence>
<dbReference type="AlphaFoldDB" id="A0A368T4C7"/>
<evidence type="ECO:0008006" key="5">
    <source>
        <dbReference type="Google" id="ProtNLM"/>
    </source>
</evidence>
<reference evidence="3 4" key="1">
    <citation type="submission" date="2018-04" db="EMBL/GenBank/DDBJ databases">
        <title>Novel actinobacteria from marine sediment.</title>
        <authorList>
            <person name="Ng Z.Y."/>
            <person name="Tan G.Y.A."/>
        </authorList>
    </citation>
    <scope>NUCLEOTIDE SEQUENCE [LARGE SCALE GENOMIC DNA]</scope>
    <source>
        <strain evidence="3 4">TPS81</strain>
    </source>
</reference>
<keyword evidence="4" id="KW-1185">Reference proteome</keyword>
<accession>A0A368T4C7</accession>
<evidence type="ECO:0000256" key="1">
    <source>
        <dbReference type="SAM" id="MobiDB-lite"/>
    </source>
</evidence>
<organism evidence="3 4">
    <name type="scientific">Marinitenerispora sediminis</name>
    <dbReference type="NCBI Taxonomy" id="1931232"/>
    <lineage>
        <taxon>Bacteria</taxon>
        <taxon>Bacillati</taxon>
        <taxon>Actinomycetota</taxon>
        <taxon>Actinomycetes</taxon>
        <taxon>Streptosporangiales</taxon>
        <taxon>Nocardiopsidaceae</taxon>
        <taxon>Marinitenerispora</taxon>
    </lineage>
</organism>